<dbReference type="PROSITE" id="PS50928">
    <property type="entry name" value="ABC_TM1"/>
    <property type="match status" value="1"/>
</dbReference>
<evidence type="ECO:0000256" key="2">
    <source>
        <dbReference type="ARBA" id="ARBA00022448"/>
    </source>
</evidence>
<keyword evidence="3" id="KW-1003">Cell membrane</keyword>
<dbReference type="PANTHER" id="PTHR43163">
    <property type="entry name" value="DIPEPTIDE TRANSPORT SYSTEM PERMEASE PROTEIN DPPB-RELATED"/>
    <property type="match status" value="1"/>
</dbReference>
<dbReference type="GO" id="GO:0055085">
    <property type="term" value="P:transmembrane transport"/>
    <property type="evidence" value="ECO:0007669"/>
    <property type="project" value="InterPro"/>
</dbReference>
<dbReference type="Proteomes" id="UP000005850">
    <property type="component" value="Chromosome"/>
</dbReference>
<keyword evidence="5 7" id="KW-1133">Transmembrane helix</keyword>
<evidence type="ECO:0000256" key="7">
    <source>
        <dbReference type="RuleBase" id="RU363032"/>
    </source>
</evidence>
<keyword evidence="10" id="KW-1185">Reference proteome</keyword>
<keyword evidence="4 7" id="KW-0812">Transmembrane</keyword>
<evidence type="ECO:0000256" key="5">
    <source>
        <dbReference type="ARBA" id="ARBA00022989"/>
    </source>
</evidence>
<dbReference type="KEGG" id="blr:BRLA_c030070"/>
<dbReference type="EMBL" id="CP007806">
    <property type="protein sequence ID" value="AIG27319.1"/>
    <property type="molecule type" value="Genomic_DNA"/>
</dbReference>
<name>A0A075R689_BRELA</name>
<feature type="transmembrane region" description="Helical" evidence="7">
    <location>
        <begin position="274"/>
        <end position="293"/>
    </location>
</feature>
<reference evidence="9 10" key="1">
    <citation type="journal article" date="2011" name="J. Bacteriol.">
        <title>Genome sequence of Brevibacillus laterosporus LMG 15441, a pathogen of invertebrates.</title>
        <authorList>
            <person name="Djukic M."/>
            <person name="Poehlein A."/>
            <person name="Thurmer A."/>
            <person name="Daniel R."/>
        </authorList>
    </citation>
    <scope>NUCLEOTIDE SEQUENCE [LARGE SCALE GENOMIC DNA]</scope>
    <source>
        <strain evidence="9 10">LMG 15441</strain>
    </source>
</reference>
<evidence type="ECO:0000313" key="9">
    <source>
        <dbReference type="EMBL" id="AIG27319.1"/>
    </source>
</evidence>
<feature type="transmembrane region" description="Helical" evidence="7">
    <location>
        <begin position="106"/>
        <end position="125"/>
    </location>
</feature>
<dbReference type="InterPro" id="IPR000515">
    <property type="entry name" value="MetI-like"/>
</dbReference>
<evidence type="ECO:0000256" key="1">
    <source>
        <dbReference type="ARBA" id="ARBA00004651"/>
    </source>
</evidence>
<dbReference type="Pfam" id="PF19300">
    <property type="entry name" value="BPD_transp_1_N"/>
    <property type="match status" value="1"/>
</dbReference>
<proteinExistence type="inferred from homology"/>
<feature type="transmembrane region" description="Helical" evidence="7">
    <location>
        <begin position="137"/>
        <end position="159"/>
    </location>
</feature>
<evidence type="ECO:0000256" key="4">
    <source>
        <dbReference type="ARBA" id="ARBA00022692"/>
    </source>
</evidence>
<dbReference type="InterPro" id="IPR035906">
    <property type="entry name" value="MetI-like_sf"/>
</dbReference>
<evidence type="ECO:0000259" key="8">
    <source>
        <dbReference type="PROSITE" id="PS50928"/>
    </source>
</evidence>
<sequence>MNKGFFFWKTLRLVVSLLLFSFLLYELLSFSTGDPALGVLRKLGVQHVSQEAIEEMRTRLGIDGNFLDQYFRWLLNSLKGDFGNSFMTNTPVLQIIAEKAAVTLKLIGISLVICIVFSLSLGGMIGNFPALKWLRQLLSVMLSFPIYWIAILAIFIFGVQLKWFPFVGSSSGRHLILPIFVICFSEGCYLSKMVSDLIVSSATSEQQIIAKFRGIKWYYRFYYQLKELFVPLISLYGNSLINLIGGTVIVEIIFSISGLGKLLMDAISTRDYPVIQGITLIIACVIFLLNYFVDLLIQKIDMRIQLDQGGE</sequence>
<evidence type="ECO:0000313" key="10">
    <source>
        <dbReference type="Proteomes" id="UP000005850"/>
    </source>
</evidence>
<evidence type="ECO:0000256" key="6">
    <source>
        <dbReference type="ARBA" id="ARBA00023136"/>
    </source>
</evidence>
<keyword evidence="6 7" id="KW-0472">Membrane</keyword>
<feature type="domain" description="ABC transmembrane type-1" evidence="8">
    <location>
        <begin position="100"/>
        <end position="293"/>
    </location>
</feature>
<feature type="transmembrane region" description="Helical" evidence="7">
    <location>
        <begin position="228"/>
        <end position="254"/>
    </location>
</feature>
<dbReference type="CDD" id="cd06261">
    <property type="entry name" value="TM_PBP2"/>
    <property type="match status" value="1"/>
</dbReference>
<dbReference type="InterPro" id="IPR045621">
    <property type="entry name" value="BPD_transp_1_N"/>
</dbReference>
<dbReference type="AlphaFoldDB" id="A0A075R689"/>
<comment type="similarity">
    <text evidence="7">Belongs to the binding-protein-dependent transport system permease family.</text>
</comment>
<dbReference type="GO" id="GO:0005886">
    <property type="term" value="C:plasma membrane"/>
    <property type="evidence" value="ECO:0007669"/>
    <property type="project" value="UniProtKB-SubCell"/>
</dbReference>
<dbReference type="RefSeq" id="WP_041752243.1">
    <property type="nucleotide sequence ID" value="NZ_CP007806.1"/>
</dbReference>
<dbReference type="Pfam" id="PF00528">
    <property type="entry name" value="BPD_transp_1"/>
    <property type="match status" value="1"/>
</dbReference>
<keyword evidence="2 7" id="KW-0813">Transport</keyword>
<accession>A0A075R689</accession>
<organism evidence="9 10">
    <name type="scientific">Brevibacillus laterosporus LMG 15441</name>
    <dbReference type="NCBI Taxonomy" id="1042163"/>
    <lineage>
        <taxon>Bacteria</taxon>
        <taxon>Bacillati</taxon>
        <taxon>Bacillota</taxon>
        <taxon>Bacilli</taxon>
        <taxon>Bacillales</taxon>
        <taxon>Paenibacillaceae</taxon>
        <taxon>Brevibacillus</taxon>
    </lineage>
</organism>
<protein>
    <submittedName>
        <fullName evidence="9">Nickel transport system permease protein NikB</fullName>
    </submittedName>
</protein>
<feature type="transmembrane region" description="Helical" evidence="7">
    <location>
        <begin position="171"/>
        <end position="190"/>
    </location>
</feature>
<gene>
    <name evidence="9" type="primary">nikB_2</name>
    <name evidence="9" type="ORF">BRLA_c030070</name>
</gene>
<dbReference type="SUPFAM" id="SSF161098">
    <property type="entry name" value="MetI-like"/>
    <property type="match status" value="1"/>
</dbReference>
<evidence type="ECO:0000256" key="3">
    <source>
        <dbReference type="ARBA" id="ARBA00022475"/>
    </source>
</evidence>
<dbReference type="STRING" id="1042163.BRLA_c030070"/>
<dbReference type="Gene3D" id="1.10.3720.10">
    <property type="entry name" value="MetI-like"/>
    <property type="match status" value="1"/>
</dbReference>
<dbReference type="HOGENOM" id="CLU_036879_0_2_9"/>
<dbReference type="eggNOG" id="COG0601">
    <property type="taxonomic scope" value="Bacteria"/>
</dbReference>
<dbReference type="PANTHER" id="PTHR43163:SF6">
    <property type="entry name" value="DIPEPTIDE TRANSPORT SYSTEM PERMEASE PROTEIN DPPB-RELATED"/>
    <property type="match status" value="1"/>
</dbReference>
<comment type="subcellular location">
    <subcellularLocation>
        <location evidence="1 7">Cell membrane</location>
        <topology evidence="1 7">Multi-pass membrane protein</topology>
    </subcellularLocation>
</comment>